<comment type="caution">
    <text evidence="3">The sequence shown here is derived from an EMBL/GenBank/DDBJ whole genome shotgun (WGS) entry which is preliminary data.</text>
</comment>
<evidence type="ECO:0000256" key="2">
    <source>
        <dbReference type="SAM" id="Phobius"/>
    </source>
</evidence>
<evidence type="ECO:0000313" key="4">
    <source>
        <dbReference type="Proteomes" id="UP000287651"/>
    </source>
</evidence>
<evidence type="ECO:0000313" key="3">
    <source>
        <dbReference type="EMBL" id="RRT48437.1"/>
    </source>
</evidence>
<feature type="transmembrane region" description="Helical" evidence="2">
    <location>
        <begin position="42"/>
        <end position="64"/>
    </location>
</feature>
<dbReference type="EMBL" id="AMZH03013955">
    <property type="protein sequence ID" value="RRT48437.1"/>
    <property type="molecule type" value="Genomic_DNA"/>
</dbReference>
<keyword evidence="2" id="KW-1133">Transmembrane helix</keyword>
<accession>A0A426Y9P6</accession>
<feature type="compositionally biased region" description="Basic and acidic residues" evidence="1">
    <location>
        <begin position="1"/>
        <end position="12"/>
    </location>
</feature>
<keyword evidence="2" id="KW-0472">Membrane</keyword>
<feature type="region of interest" description="Disordered" evidence="1">
    <location>
        <begin position="1"/>
        <end position="26"/>
    </location>
</feature>
<name>A0A426Y9P6_ENSVE</name>
<organism evidence="3 4">
    <name type="scientific">Ensete ventricosum</name>
    <name type="common">Abyssinian banana</name>
    <name type="synonym">Musa ensete</name>
    <dbReference type="NCBI Taxonomy" id="4639"/>
    <lineage>
        <taxon>Eukaryota</taxon>
        <taxon>Viridiplantae</taxon>
        <taxon>Streptophyta</taxon>
        <taxon>Embryophyta</taxon>
        <taxon>Tracheophyta</taxon>
        <taxon>Spermatophyta</taxon>
        <taxon>Magnoliopsida</taxon>
        <taxon>Liliopsida</taxon>
        <taxon>Zingiberales</taxon>
        <taxon>Musaceae</taxon>
        <taxon>Ensete</taxon>
    </lineage>
</organism>
<dbReference type="Proteomes" id="UP000287651">
    <property type="component" value="Unassembled WGS sequence"/>
</dbReference>
<gene>
    <name evidence="3" type="ORF">B296_00049004</name>
</gene>
<protein>
    <submittedName>
        <fullName evidence="3">Uncharacterized protein</fullName>
    </submittedName>
</protein>
<proteinExistence type="predicted"/>
<sequence length="67" mass="7524">MADRRLLEGDESIREEEEEGNADGSRLKQLGYKQELSRSLSYVPIALFLCLSHLMNSALASLIISRV</sequence>
<reference evidence="3 4" key="1">
    <citation type="journal article" date="2014" name="Agronomy (Basel)">
        <title>A Draft Genome Sequence for Ensete ventricosum, the Drought-Tolerant Tree Against Hunger.</title>
        <authorList>
            <person name="Harrison J."/>
            <person name="Moore K.A."/>
            <person name="Paszkiewicz K."/>
            <person name="Jones T."/>
            <person name="Grant M."/>
            <person name="Ambacheew D."/>
            <person name="Muzemil S."/>
            <person name="Studholme D.J."/>
        </authorList>
    </citation>
    <scope>NUCLEOTIDE SEQUENCE [LARGE SCALE GENOMIC DNA]</scope>
</reference>
<evidence type="ECO:0000256" key="1">
    <source>
        <dbReference type="SAM" id="MobiDB-lite"/>
    </source>
</evidence>
<keyword evidence="2" id="KW-0812">Transmembrane</keyword>
<dbReference type="AlphaFoldDB" id="A0A426Y9P6"/>